<proteinExistence type="predicted"/>
<evidence type="ECO:0000313" key="2">
    <source>
        <dbReference type="EMBL" id="QAZ68661.1"/>
    </source>
</evidence>
<dbReference type="OrthoDB" id="5412651at2"/>
<dbReference type="InterPro" id="IPR016181">
    <property type="entry name" value="Acyl_CoA_acyltransferase"/>
</dbReference>
<keyword evidence="3" id="KW-1185">Reference proteome</keyword>
<dbReference type="SUPFAM" id="SSF55729">
    <property type="entry name" value="Acyl-CoA N-acyltransferases (Nat)"/>
    <property type="match status" value="1"/>
</dbReference>
<organism evidence="2 3">
    <name type="scientific">Solidesulfovibrio carbinolicus</name>
    <dbReference type="NCBI Taxonomy" id="296842"/>
    <lineage>
        <taxon>Bacteria</taxon>
        <taxon>Pseudomonadati</taxon>
        <taxon>Thermodesulfobacteriota</taxon>
        <taxon>Desulfovibrionia</taxon>
        <taxon>Desulfovibrionales</taxon>
        <taxon>Desulfovibrionaceae</taxon>
        <taxon>Solidesulfovibrio</taxon>
    </lineage>
</organism>
<gene>
    <name evidence="2" type="ORF">C3Y92_16055</name>
</gene>
<dbReference type="GO" id="GO:0016747">
    <property type="term" value="F:acyltransferase activity, transferring groups other than amino-acyl groups"/>
    <property type="evidence" value="ECO:0007669"/>
    <property type="project" value="InterPro"/>
</dbReference>
<sequence>MRAAICLPSKPSGRTKGESMDRDALIVAHRLGDSEVPPDQDYAICLISPQDALGVARLTYSVYGDQHPFDYVYDPSEIAQRYASGAQHAVVAKSSQGHVLGMIGIYRCSPWPRLFELAQLMILKNQRSKGMARDLWLQAMERLPGMAQAGAIFGEAVCTHTFSQRMCETTGMIPCGIAMDAIPAKAYSDDYRHGDRTSLVLTVKPMLFTPQTVHLPAAYRAAYVDFCARAGLNRQIEDFSQATLPESSRVEIIDFEKAACIKVWVHEPGRDLERIVSDLERKAGDDGIVQVIFDLGRPDAPAGIAALNSRGYYFGGFMPYWFETDALMLQRRRSPSSFQDLRLYGDSVQAVVALAERDQRRVTMSQAGWGKASKG</sequence>
<dbReference type="EMBL" id="CP026538">
    <property type="protein sequence ID" value="QAZ68661.1"/>
    <property type="molecule type" value="Genomic_DNA"/>
</dbReference>
<dbReference type="InterPro" id="IPR000182">
    <property type="entry name" value="GNAT_dom"/>
</dbReference>
<dbReference type="Pfam" id="PF00583">
    <property type="entry name" value="Acetyltransf_1"/>
    <property type="match status" value="1"/>
</dbReference>
<evidence type="ECO:0000313" key="3">
    <source>
        <dbReference type="Proteomes" id="UP000293296"/>
    </source>
</evidence>
<reference evidence="2 3" key="1">
    <citation type="submission" date="2018-02" db="EMBL/GenBank/DDBJ databases">
        <title>Genome sequence of Desulfovibrio carbinolicus DSM 3852.</title>
        <authorList>
            <person name="Wilbanks E."/>
            <person name="Skennerton C.T."/>
            <person name="Orphan V.J."/>
        </authorList>
    </citation>
    <scope>NUCLEOTIDE SEQUENCE [LARGE SCALE GENOMIC DNA]</scope>
    <source>
        <strain evidence="2 3">DSM 3852</strain>
    </source>
</reference>
<name>A0A4P6HN63_9BACT</name>
<dbReference type="Proteomes" id="UP000293296">
    <property type="component" value="Chromosome"/>
</dbReference>
<dbReference type="Gene3D" id="3.40.630.30">
    <property type="match status" value="1"/>
</dbReference>
<protein>
    <recommendedName>
        <fullName evidence="1">N-acetyltransferase domain-containing protein</fullName>
    </recommendedName>
</protein>
<feature type="domain" description="N-acetyltransferase" evidence="1">
    <location>
        <begin position="71"/>
        <end position="162"/>
    </location>
</feature>
<dbReference type="KEGG" id="dcb:C3Y92_16055"/>
<dbReference type="AlphaFoldDB" id="A0A4P6HN63"/>
<evidence type="ECO:0000259" key="1">
    <source>
        <dbReference type="Pfam" id="PF00583"/>
    </source>
</evidence>
<accession>A0A4P6HN63</accession>